<dbReference type="RefSeq" id="WP_111607469.1">
    <property type="nucleotide sequence ID" value="NZ_BMLJ01000008.1"/>
</dbReference>
<dbReference type="OrthoDB" id="8374021at2"/>
<evidence type="ECO:0000259" key="1">
    <source>
        <dbReference type="Pfam" id="PF13490"/>
    </source>
</evidence>
<dbReference type="AlphaFoldDB" id="A0A7H1J778"/>
<evidence type="ECO:0000313" key="3">
    <source>
        <dbReference type="Proteomes" id="UP000516370"/>
    </source>
</evidence>
<name>A0A7H1J778_9GAMM</name>
<evidence type="ECO:0000313" key="2">
    <source>
        <dbReference type="EMBL" id="QNT06344.1"/>
    </source>
</evidence>
<dbReference type="EMBL" id="CP061081">
    <property type="protein sequence ID" value="QNT06344.1"/>
    <property type="molecule type" value="Genomic_DNA"/>
</dbReference>
<dbReference type="InterPro" id="IPR027383">
    <property type="entry name" value="Znf_put"/>
</dbReference>
<gene>
    <name evidence="2" type="ORF">IBG28_01370</name>
</gene>
<reference evidence="2 3" key="1">
    <citation type="submission" date="2020-09" db="EMBL/GenBank/DDBJ databases">
        <title>Complete genome sequence of an Arctic sea ice bacterium Marinomonas arctica BSI20414.</title>
        <authorList>
            <person name="Liao L."/>
            <person name="Chen B."/>
        </authorList>
    </citation>
    <scope>NUCLEOTIDE SEQUENCE [LARGE SCALE GENOMIC DNA]</scope>
    <source>
        <strain evidence="2 3">BSI20414</strain>
    </source>
</reference>
<keyword evidence="3" id="KW-1185">Reference proteome</keyword>
<proteinExistence type="predicted"/>
<dbReference type="Proteomes" id="UP000516370">
    <property type="component" value="Chromosome"/>
</dbReference>
<accession>A0A7H1J778</accession>
<sequence length="63" mass="7267">MMKCKQATQMLSEKLDRPLSTKEKINLAMHTAICSPCRQFGQQMETLRTLSQAYTKTKESDEK</sequence>
<dbReference type="Pfam" id="PF13490">
    <property type="entry name" value="zf-HC2"/>
    <property type="match status" value="1"/>
</dbReference>
<dbReference type="KEGG" id="mard:IBG28_01370"/>
<organism evidence="2 3">
    <name type="scientific">Marinomonas arctica</name>
    <dbReference type="NCBI Taxonomy" id="383750"/>
    <lineage>
        <taxon>Bacteria</taxon>
        <taxon>Pseudomonadati</taxon>
        <taxon>Pseudomonadota</taxon>
        <taxon>Gammaproteobacteria</taxon>
        <taxon>Oceanospirillales</taxon>
        <taxon>Oceanospirillaceae</taxon>
        <taxon>Marinomonas</taxon>
    </lineage>
</organism>
<protein>
    <submittedName>
        <fullName evidence="2">Zf-HC2 domain-containing protein</fullName>
    </submittedName>
</protein>
<feature type="domain" description="Putative zinc-finger" evidence="1">
    <location>
        <begin position="4"/>
        <end position="38"/>
    </location>
</feature>